<dbReference type="Proteomes" id="UP000215914">
    <property type="component" value="Chromosome 9"/>
</dbReference>
<evidence type="ECO:0000313" key="2">
    <source>
        <dbReference type="Proteomes" id="UP000215914"/>
    </source>
</evidence>
<dbReference type="AlphaFoldDB" id="A0A251TTD6"/>
<protein>
    <submittedName>
        <fullName evidence="1">Uncharacterized protein</fullName>
    </submittedName>
</protein>
<accession>A0A251TTD6</accession>
<organism evidence="1 2">
    <name type="scientific">Helianthus annuus</name>
    <name type="common">Common sunflower</name>
    <dbReference type="NCBI Taxonomy" id="4232"/>
    <lineage>
        <taxon>Eukaryota</taxon>
        <taxon>Viridiplantae</taxon>
        <taxon>Streptophyta</taxon>
        <taxon>Embryophyta</taxon>
        <taxon>Tracheophyta</taxon>
        <taxon>Spermatophyta</taxon>
        <taxon>Magnoliopsida</taxon>
        <taxon>eudicotyledons</taxon>
        <taxon>Gunneridae</taxon>
        <taxon>Pentapetalae</taxon>
        <taxon>asterids</taxon>
        <taxon>campanulids</taxon>
        <taxon>Asterales</taxon>
        <taxon>Asteraceae</taxon>
        <taxon>Asteroideae</taxon>
        <taxon>Heliantheae alliance</taxon>
        <taxon>Heliantheae</taxon>
        <taxon>Helianthus</taxon>
    </lineage>
</organism>
<evidence type="ECO:0000313" key="1">
    <source>
        <dbReference type="EMBL" id="OTG13846.1"/>
    </source>
</evidence>
<name>A0A251TTD6_HELAN</name>
<reference evidence="2" key="1">
    <citation type="journal article" date="2017" name="Nature">
        <title>The sunflower genome provides insights into oil metabolism, flowering and Asterid evolution.</title>
        <authorList>
            <person name="Badouin H."/>
            <person name="Gouzy J."/>
            <person name="Grassa C.J."/>
            <person name="Murat F."/>
            <person name="Staton S.E."/>
            <person name="Cottret L."/>
            <person name="Lelandais-Briere C."/>
            <person name="Owens G.L."/>
            <person name="Carrere S."/>
            <person name="Mayjonade B."/>
            <person name="Legrand L."/>
            <person name="Gill N."/>
            <person name="Kane N.C."/>
            <person name="Bowers J.E."/>
            <person name="Hubner S."/>
            <person name="Bellec A."/>
            <person name="Berard A."/>
            <person name="Berges H."/>
            <person name="Blanchet N."/>
            <person name="Boniface M.C."/>
            <person name="Brunel D."/>
            <person name="Catrice O."/>
            <person name="Chaidir N."/>
            <person name="Claudel C."/>
            <person name="Donnadieu C."/>
            <person name="Faraut T."/>
            <person name="Fievet G."/>
            <person name="Helmstetter N."/>
            <person name="King M."/>
            <person name="Knapp S.J."/>
            <person name="Lai Z."/>
            <person name="Le Paslier M.C."/>
            <person name="Lippi Y."/>
            <person name="Lorenzon L."/>
            <person name="Mandel J.R."/>
            <person name="Marage G."/>
            <person name="Marchand G."/>
            <person name="Marquand E."/>
            <person name="Bret-Mestries E."/>
            <person name="Morien E."/>
            <person name="Nambeesan S."/>
            <person name="Nguyen T."/>
            <person name="Pegot-Espagnet P."/>
            <person name="Pouilly N."/>
            <person name="Raftis F."/>
            <person name="Sallet E."/>
            <person name="Schiex T."/>
            <person name="Thomas J."/>
            <person name="Vandecasteele C."/>
            <person name="Vares D."/>
            <person name="Vear F."/>
            <person name="Vautrin S."/>
            <person name="Crespi M."/>
            <person name="Mangin B."/>
            <person name="Burke J.M."/>
            <person name="Salse J."/>
            <person name="Munos S."/>
            <person name="Vincourt P."/>
            <person name="Rieseberg L.H."/>
            <person name="Langlade N.B."/>
        </authorList>
    </citation>
    <scope>NUCLEOTIDE SEQUENCE [LARGE SCALE GENOMIC DNA]</scope>
    <source>
        <strain evidence="2">cv. SF193</strain>
    </source>
</reference>
<keyword evidence="2" id="KW-1185">Reference proteome</keyword>
<proteinExistence type="predicted"/>
<gene>
    <name evidence="1" type="ORF">HannXRQ_Chr09g0242781</name>
</gene>
<dbReference type="EMBL" id="CM007898">
    <property type="protein sequence ID" value="OTG13846.1"/>
    <property type="molecule type" value="Genomic_DNA"/>
</dbReference>
<sequence length="65" mass="7738">MNSYRRLRTHFSLGEKKDKITENNLYVCLKLHFIPFTMKSAKTNLYIHVLLHPITFSTNHVKNFS</sequence>
<dbReference type="InParanoid" id="A0A251TTD6"/>